<dbReference type="PANTHER" id="PTHR36942:SF1">
    <property type="entry name" value="IMMUNITY PROTEIN 72 OF POLYMORPHIC TOXIN SYSTEM-RELATED"/>
    <property type="match status" value="1"/>
</dbReference>
<proteinExistence type="predicted"/>
<reference evidence="3" key="1">
    <citation type="submission" date="2010-08" db="EMBL/GenBank/DDBJ databases">
        <authorList>
            <consortium name="Caenorhabditis japonica Sequencing Consortium"/>
            <person name="Wilson R.K."/>
        </authorList>
    </citation>
    <scope>NUCLEOTIDE SEQUENCE [LARGE SCALE GENOMIC DNA]</scope>
    <source>
        <strain evidence="3">DF5081</strain>
    </source>
</reference>
<dbReference type="PANTHER" id="PTHR36942">
    <property type="entry name" value="PROTEIN CBG10268"/>
    <property type="match status" value="1"/>
</dbReference>
<evidence type="ECO:0000313" key="3">
    <source>
        <dbReference type="Proteomes" id="UP000005237"/>
    </source>
</evidence>
<feature type="region of interest" description="Disordered" evidence="1">
    <location>
        <begin position="329"/>
        <end position="355"/>
    </location>
</feature>
<dbReference type="AlphaFoldDB" id="A0A8R1DWY7"/>
<evidence type="ECO:0000313" key="2">
    <source>
        <dbReference type="EnsemblMetazoa" id="CJA13785.1"/>
    </source>
</evidence>
<dbReference type="Proteomes" id="UP000005237">
    <property type="component" value="Unassembled WGS sequence"/>
</dbReference>
<keyword evidence="3" id="KW-1185">Reference proteome</keyword>
<sequence length="459" mass="51769">MAVAPGLVAEQLVRDVWNPAVPHDEKVFKDTVEMLKTSVGTGLLQYYKRLLTKFMPKLLEEKSEHFQNALKNNLQTQVETVNGEIQPAHDAEYLAEFMENATVAACNTLETVQHLNALEREFQYFADLNHNLEEDRKKQLPEYELPAQYEIIEHLSSATSAAHYGFQIIQPVFPSDCKCKKAISLLIIELEKMLTVMRNIFTKTTSPEHVRETTKFVVESVQEIMERYRVLDCKIHKDISTVVCEAEAFKWSEDTSTDYTKSSQLSRRGANRHKVPRYLCHTMLAAPTPFAINPSDLSKTVPENSTTAAKSIEGVEQSNDPGCPSEVVAGPASSLSVTSQPISEMVTPKKGEMQAGTTMATNATTSGGATATIEKRMSPELQKMVDNMYKTLPAQHNYVYPNPPRAGTIMIPIGGLARCRCSKNCPEFLMEPAYEYMERFNEPRQTLWEKTKQKRFKKN</sequence>
<organism evidence="2 3">
    <name type="scientific">Caenorhabditis japonica</name>
    <dbReference type="NCBI Taxonomy" id="281687"/>
    <lineage>
        <taxon>Eukaryota</taxon>
        <taxon>Metazoa</taxon>
        <taxon>Ecdysozoa</taxon>
        <taxon>Nematoda</taxon>
        <taxon>Chromadorea</taxon>
        <taxon>Rhabditida</taxon>
        <taxon>Rhabditina</taxon>
        <taxon>Rhabditomorpha</taxon>
        <taxon>Rhabditoidea</taxon>
        <taxon>Rhabditidae</taxon>
        <taxon>Peloderinae</taxon>
        <taxon>Caenorhabditis</taxon>
    </lineage>
</organism>
<name>A0A8R1DWY7_CAEJA</name>
<dbReference type="EnsemblMetazoa" id="CJA13785.1">
    <property type="protein sequence ID" value="CJA13785.1"/>
    <property type="gene ID" value="WBGene00132989"/>
</dbReference>
<feature type="compositionally biased region" description="Polar residues" evidence="1">
    <location>
        <begin position="333"/>
        <end position="342"/>
    </location>
</feature>
<reference evidence="2" key="2">
    <citation type="submission" date="2022-06" db="UniProtKB">
        <authorList>
            <consortium name="EnsemblMetazoa"/>
        </authorList>
    </citation>
    <scope>IDENTIFICATION</scope>
    <source>
        <strain evidence="2">DF5081</strain>
    </source>
</reference>
<evidence type="ECO:0000256" key="1">
    <source>
        <dbReference type="SAM" id="MobiDB-lite"/>
    </source>
</evidence>
<protein>
    <submittedName>
        <fullName evidence="2">Uncharacterized protein</fullName>
    </submittedName>
</protein>
<accession>A0A8R1DWY7</accession>